<dbReference type="AlphaFoldDB" id="A0A6G0YI14"/>
<proteinExistence type="predicted"/>
<sequence length="110" mass="12483">MPSALCSLTSMPRLDILLRLINLASVTDDGYYQLGTMEELLKSLYSRSEFTICQKNLIVIKEVPRKNTYALRTIATQQFTGTGQGFIKYTFKTNVSQINLHQLYAAVNKQ</sequence>
<dbReference type="OrthoDB" id="6619659at2759"/>
<comment type="caution">
    <text evidence="1">The sequence shown here is derived from an EMBL/GenBank/DDBJ whole genome shotgun (WGS) entry which is preliminary data.</text>
</comment>
<organism evidence="1 2">
    <name type="scientific">Aphis craccivora</name>
    <name type="common">Cowpea aphid</name>
    <dbReference type="NCBI Taxonomy" id="307492"/>
    <lineage>
        <taxon>Eukaryota</taxon>
        <taxon>Metazoa</taxon>
        <taxon>Ecdysozoa</taxon>
        <taxon>Arthropoda</taxon>
        <taxon>Hexapoda</taxon>
        <taxon>Insecta</taxon>
        <taxon>Pterygota</taxon>
        <taxon>Neoptera</taxon>
        <taxon>Paraneoptera</taxon>
        <taxon>Hemiptera</taxon>
        <taxon>Sternorrhyncha</taxon>
        <taxon>Aphidomorpha</taxon>
        <taxon>Aphidoidea</taxon>
        <taxon>Aphididae</taxon>
        <taxon>Aphidini</taxon>
        <taxon>Aphis</taxon>
        <taxon>Aphis</taxon>
    </lineage>
</organism>
<evidence type="ECO:0000313" key="2">
    <source>
        <dbReference type="Proteomes" id="UP000478052"/>
    </source>
</evidence>
<dbReference type="Proteomes" id="UP000478052">
    <property type="component" value="Unassembled WGS sequence"/>
</dbReference>
<accession>A0A6G0YI14</accession>
<protein>
    <submittedName>
        <fullName evidence="1">SCAN domain-containing protein 3-like</fullName>
    </submittedName>
</protein>
<evidence type="ECO:0000313" key="1">
    <source>
        <dbReference type="EMBL" id="KAF0755998.1"/>
    </source>
</evidence>
<dbReference type="EMBL" id="VUJU01003964">
    <property type="protein sequence ID" value="KAF0755998.1"/>
    <property type="molecule type" value="Genomic_DNA"/>
</dbReference>
<gene>
    <name evidence="1" type="ORF">FWK35_00011460</name>
</gene>
<name>A0A6G0YI14_APHCR</name>
<reference evidence="1 2" key="1">
    <citation type="submission" date="2019-08" db="EMBL/GenBank/DDBJ databases">
        <title>Whole genome of Aphis craccivora.</title>
        <authorList>
            <person name="Voronova N.V."/>
            <person name="Shulinski R.S."/>
            <person name="Bandarenka Y.V."/>
            <person name="Zhorov D.G."/>
            <person name="Warner D."/>
        </authorList>
    </citation>
    <scope>NUCLEOTIDE SEQUENCE [LARGE SCALE GENOMIC DNA]</scope>
    <source>
        <strain evidence="1">180601</strain>
        <tissue evidence="1">Whole Body</tissue>
    </source>
</reference>
<keyword evidence="2" id="KW-1185">Reference proteome</keyword>